<keyword evidence="2" id="KW-1185">Reference proteome</keyword>
<name>A0AA88EDA1_FICCA</name>
<gene>
    <name evidence="1" type="ORF">TIFTF001_054763</name>
</gene>
<comment type="caution">
    <text evidence="1">The sequence shown here is derived from an EMBL/GenBank/DDBJ whole genome shotgun (WGS) entry which is preliminary data.</text>
</comment>
<feature type="non-terminal residue" evidence="1">
    <location>
        <position position="1"/>
    </location>
</feature>
<proteinExistence type="predicted"/>
<evidence type="ECO:0000313" key="1">
    <source>
        <dbReference type="EMBL" id="GMN72639.1"/>
    </source>
</evidence>
<dbReference type="EMBL" id="BTGU01015575">
    <property type="protein sequence ID" value="GMN72639.1"/>
    <property type="molecule type" value="Genomic_DNA"/>
</dbReference>
<reference evidence="1" key="1">
    <citation type="submission" date="2023-07" db="EMBL/GenBank/DDBJ databases">
        <title>draft genome sequence of fig (Ficus carica).</title>
        <authorList>
            <person name="Takahashi T."/>
            <person name="Nishimura K."/>
        </authorList>
    </citation>
    <scope>NUCLEOTIDE SEQUENCE</scope>
</reference>
<dbReference type="AlphaFoldDB" id="A0AA88EDA1"/>
<dbReference type="Proteomes" id="UP001187192">
    <property type="component" value="Unassembled WGS sequence"/>
</dbReference>
<sequence>VILFIEVVIFYDLTDWNIACLKFYWSKLIKKFLRELISVGALVRFGHRDCLVLAAIAKNRR</sequence>
<accession>A0AA88EDA1</accession>
<protein>
    <submittedName>
        <fullName evidence="1">Uncharacterized protein</fullName>
    </submittedName>
</protein>
<evidence type="ECO:0000313" key="2">
    <source>
        <dbReference type="Proteomes" id="UP001187192"/>
    </source>
</evidence>
<organism evidence="1 2">
    <name type="scientific">Ficus carica</name>
    <name type="common">Common fig</name>
    <dbReference type="NCBI Taxonomy" id="3494"/>
    <lineage>
        <taxon>Eukaryota</taxon>
        <taxon>Viridiplantae</taxon>
        <taxon>Streptophyta</taxon>
        <taxon>Embryophyta</taxon>
        <taxon>Tracheophyta</taxon>
        <taxon>Spermatophyta</taxon>
        <taxon>Magnoliopsida</taxon>
        <taxon>eudicotyledons</taxon>
        <taxon>Gunneridae</taxon>
        <taxon>Pentapetalae</taxon>
        <taxon>rosids</taxon>
        <taxon>fabids</taxon>
        <taxon>Rosales</taxon>
        <taxon>Moraceae</taxon>
        <taxon>Ficeae</taxon>
        <taxon>Ficus</taxon>
    </lineage>
</organism>